<sequence length="243" mass="27793">MNGWIDIHSHALPMVDDGAESVEMALLMLRTAAEEGIEKIILTPHQKADRRCVTPEGILHRMKELQELAVKEHIPVRLYPGNEIFYRHGLAELLEQGKIRTLADSRYVLIEFFPGEDYSYIRDALGRVESFGYWPVLAHVERYANVINRMDRAEGLKEDTGCYFQVNAASVTGGYGFAAKKVARKLLREGLIDFIATDAHRSEGIRSPKMKACAEWVEKRMGRERMEQIFCKNPEAILEDWVI</sequence>
<protein>
    <recommendedName>
        <fullName evidence="2">protein-tyrosine-phosphatase</fullName>
        <ecNumber evidence="2">3.1.3.48</ecNumber>
    </recommendedName>
</protein>
<dbReference type="Proteomes" id="UP000094067">
    <property type="component" value="Unassembled WGS sequence"/>
</dbReference>
<dbReference type="EMBL" id="MCGH01000002">
    <property type="protein sequence ID" value="ODM07100.1"/>
    <property type="molecule type" value="Genomic_DNA"/>
</dbReference>
<dbReference type="PATRIC" id="fig|1432052.4.peg.3335"/>
<accession>A0A1E3AED2</accession>
<evidence type="ECO:0000256" key="4">
    <source>
        <dbReference type="ARBA" id="ARBA00022912"/>
    </source>
</evidence>
<comment type="catalytic activity">
    <reaction evidence="5">
        <text>O-phospho-L-tyrosyl-[protein] + H2O = L-tyrosyl-[protein] + phosphate</text>
        <dbReference type="Rhea" id="RHEA:10684"/>
        <dbReference type="Rhea" id="RHEA-COMP:10136"/>
        <dbReference type="Rhea" id="RHEA-COMP:20101"/>
        <dbReference type="ChEBI" id="CHEBI:15377"/>
        <dbReference type="ChEBI" id="CHEBI:43474"/>
        <dbReference type="ChEBI" id="CHEBI:46858"/>
        <dbReference type="ChEBI" id="CHEBI:61978"/>
        <dbReference type="EC" id="3.1.3.48"/>
    </reaction>
</comment>
<dbReference type="PANTHER" id="PTHR39181">
    <property type="entry name" value="TYROSINE-PROTEIN PHOSPHATASE YWQE"/>
    <property type="match status" value="1"/>
</dbReference>
<name>A0A1E3AED2_9FIRM</name>
<dbReference type="EC" id="3.1.3.48" evidence="2"/>
<keyword evidence="4" id="KW-0904">Protein phosphatase</keyword>
<evidence type="ECO:0000256" key="1">
    <source>
        <dbReference type="ARBA" id="ARBA00005750"/>
    </source>
</evidence>
<evidence type="ECO:0000313" key="7">
    <source>
        <dbReference type="Proteomes" id="UP000094067"/>
    </source>
</evidence>
<keyword evidence="3 6" id="KW-0378">Hydrolase</keyword>
<dbReference type="RefSeq" id="WP_069152832.1">
    <property type="nucleotide sequence ID" value="NZ_MCGH01000002.1"/>
</dbReference>
<gene>
    <name evidence="6" type="primary">cpsB_4</name>
    <name evidence="6" type="ORF">BEI61_02990</name>
</gene>
<dbReference type="Pfam" id="PF19567">
    <property type="entry name" value="CpsB_CapC"/>
    <property type="match status" value="1"/>
</dbReference>
<dbReference type="GO" id="GO:0030145">
    <property type="term" value="F:manganese ion binding"/>
    <property type="evidence" value="ECO:0007669"/>
    <property type="project" value="InterPro"/>
</dbReference>
<dbReference type="GO" id="GO:0004725">
    <property type="term" value="F:protein tyrosine phosphatase activity"/>
    <property type="evidence" value="ECO:0007669"/>
    <property type="project" value="UniProtKB-EC"/>
</dbReference>
<organism evidence="6 7">
    <name type="scientific">Eisenbergiella tayi</name>
    <dbReference type="NCBI Taxonomy" id="1432052"/>
    <lineage>
        <taxon>Bacteria</taxon>
        <taxon>Bacillati</taxon>
        <taxon>Bacillota</taxon>
        <taxon>Clostridia</taxon>
        <taxon>Lachnospirales</taxon>
        <taxon>Lachnospiraceae</taxon>
        <taxon>Eisenbergiella</taxon>
    </lineage>
</organism>
<evidence type="ECO:0000256" key="2">
    <source>
        <dbReference type="ARBA" id="ARBA00013064"/>
    </source>
</evidence>
<dbReference type="AlphaFoldDB" id="A0A1E3AED2"/>
<dbReference type="Gene3D" id="3.20.20.140">
    <property type="entry name" value="Metal-dependent hydrolases"/>
    <property type="match status" value="1"/>
</dbReference>
<dbReference type="PANTHER" id="PTHR39181:SF1">
    <property type="entry name" value="TYROSINE-PROTEIN PHOSPHATASE YWQE"/>
    <property type="match status" value="1"/>
</dbReference>
<proteinExistence type="inferred from homology"/>
<dbReference type="PIRSF" id="PIRSF016557">
    <property type="entry name" value="Caps_synth_CpsB"/>
    <property type="match status" value="1"/>
</dbReference>
<evidence type="ECO:0000256" key="3">
    <source>
        <dbReference type="ARBA" id="ARBA00022801"/>
    </source>
</evidence>
<evidence type="ECO:0000313" key="6">
    <source>
        <dbReference type="EMBL" id="ODM07100.1"/>
    </source>
</evidence>
<comment type="similarity">
    <text evidence="1">Belongs to the metallo-dependent hydrolases superfamily. CpsB/CapC family.</text>
</comment>
<comment type="caution">
    <text evidence="6">The sequence shown here is derived from an EMBL/GenBank/DDBJ whole genome shotgun (WGS) entry which is preliminary data.</text>
</comment>
<dbReference type="InterPro" id="IPR016195">
    <property type="entry name" value="Pol/histidinol_Pase-like"/>
</dbReference>
<dbReference type="SUPFAM" id="SSF89550">
    <property type="entry name" value="PHP domain-like"/>
    <property type="match status" value="1"/>
</dbReference>
<dbReference type="InterPro" id="IPR016667">
    <property type="entry name" value="Caps_polysacc_synth_CpsB/CapC"/>
</dbReference>
<evidence type="ECO:0000256" key="5">
    <source>
        <dbReference type="ARBA" id="ARBA00051722"/>
    </source>
</evidence>
<reference evidence="6 7" key="1">
    <citation type="submission" date="2016-07" db="EMBL/GenBank/DDBJ databases">
        <title>Characterization of isolates of Eisenbergiella tayi derived from blood cultures, using whole genome sequencing.</title>
        <authorList>
            <person name="Burdz T."/>
            <person name="Wiebe D."/>
            <person name="Huynh C."/>
            <person name="Bernard K."/>
        </authorList>
    </citation>
    <scope>NUCLEOTIDE SEQUENCE [LARGE SCALE GENOMIC DNA]</scope>
    <source>
        <strain evidence="6 7">NML 110608</strain>
    </source>
</reference>